<dbReference type="EMBL" id="CM007648">
    <property type="protein sequence ID" value="ONM17661.1"/>
    <property type="molecule type" value="Genomic_DNA"/>
</dbReference>
<dbReference type="GO" id="GO:0015743">
    <property type="term" value="P:malate transport"/>
    <property type="evidence" value="ECO:0007669"/>
    <property type="project" value="InterPro"/>
</dbReference>
<keyword evidence="3" id="KW-0813">Transport</keyword>
<gene>
    <name evidence="10" type="ORF">ZEAMMB73_Zm00001d003749</name>
</gene>
<sequence length="464" mass="50885">MEIDEMESGVVNGSGGGGSFRRARCWELLCSAAGMLWGKVVGFARKLGRIARDDPRRVAHSIKVGLALTLVSVLYYVRPLFNNWGVSTMWAVLTVVVVMEYTVGGTLSKGLNRACGTLAAGFIAVGAHKVAYLCGDKAEPVLLAVFVFLLSSAATFSRFIPEVKARYDYGVTIFILTFSLVAVSSYRVDELIRLAHQRFSTIVVGVGTCLCTTVFVFPVWAGEDLHRLAIGNLNKLAEFFEGLESECFRENATFENLEAKPFLQVYKSVLNSKATEDSLCNFAKWEPCHGKFKFRHPWSQYQKLGALSRQCASSMEALASYVITLTRTEAFFLPAHYSQYPEARPELRSEVRTACRQMSLHSAKALRELSAAMRTMAVPPSPANAHMSAAAKAAKDLRDELEDADLAQAMHVAVVASLLSDLVTKAKQITESVGTLARLARFVKNNDHENNADDKDIAAIDAVS</sequence>
<dbReference type="FunCoup" id="A0A1D6EBE3">
    <property type="interactions" value="985"/>
</dbReference>
<accession>A0A1D6EBE3</accession>
<evidence type="ECO:0000256" key="8">
    <source>
        <dbReference type="ARBA" id="ARBA00023303"/>
    </source>
</evidence>
<evidence type="ECO:0000313" key="10">
    <source>
        <dbReference type="EMBL" id="ONM17661.1"/>
    </source>
</evidence>
<keyword evidence="7 9" id="KW-0472">Membrane</keyword>
<dbReference type="PANTHER" id="PTHR31086">
    <property type="entry name" value="ALUMINUM-ACTIVATED MALATE TRANSPORTER 10"/>
    <property type="match status" value="1"/>
</dbReference>
<keyword evidence="5 9" id="KW-1133">Transmembrane helix</keyword>
<evidence type="ECO:0000256" key="7">
    <source>
        <dbReference type="ARBA" id="ARBA00023136"/>
    </source>
</evidence>
<dbReference type="STRING" id="4577.A0A1D6EBE3"/>
<reference evidence="10" key="1">
    <citation type="submission" date="2015-12" db="EMBL/GenBank/DDBJ databases">
        <title>Update maize B73 reference genome by single molecule sequencing technologies.</title>
        <authorList>
            <consortium name="Maize Genome Sequencing Project"/>
            <person name="Ware D."/>
        </authorList>
    </citation>
    <scope>NUCLEOTIDE SEQUENCE [LARGE SCALE GENOMIC DNA]</scope>
    <source>
        <tissue evidence="10">Seedling</tissue>
    </source>
</reference>
<evidence type="ECO:0000256" key="1">
    <source>
        <dbReference type="ARBA" id="ARBA00004141"/>
    </source>
</evidence>
<evidence type="ECO:0000256" key="9">
    <source>
        <dbReference type="SAM" id="Phobius"/>
    </source>
</evidence>
<comment type="subcellular location">
    <subcellularLocation>
        <location evidence="1">Membrane</location>
        <topology evidence="1">Multi-pass membrane protein</topology>
    </subcellularLocation>
</comment>
<dbReference type="Pfam" id="PF11744">
    <property type="entry name" value="ALMT"/>
    <property type="match status" value="1"/>
</dbReference>
<dbReference type="InParanoid" id="A0A1D6EBE3"/>
<protein>
    <submittedName>
        <fullName evidence="10">Aluminum-activated malate transporter 8</fullName>
    </submittedName>
</protein>
<feature type="transmembrane region" description="Helical" evidence="9">
    <location>
        <begin position="141"/>
        <end position="160"/>
    </location>
</feature>
<name>A0A1D6EBE3_MAIZE</name>
<keyword evidence="8" id="KW-0407">Ion channel</keyword>
<comment type="similarity">
    <text evidence="2">Belongs to the aromatic acid exporter (TC 2.A.85) family.</text>
</comment>
<dbReference type="GO" id="GO:0034220">
    <property type="term" value="P:monoatomic ion transmembrane transport"/>
    <property type="evidence" value="ECO:0007669"/>
    <property type="project" value="UniProtKB-KW"/>
</dbReference>
<dbReference type="PaxDb" id="4577-AC233887.1_FGP005"/>
<keyword evidence="4 9" id="KW-0812">Transmembrane</keyword>
<evidence type="ECO:0000256" key="5">
    <source>
        <dbReference type="ARBA" id="ARBA00022989"/>
    </source>
</evidence>
<dbReference type="InterPro" id="IPR020966">
    <property type="entry name" value="ALMT"/>
</dbReference>
<dbReference type="GO" id="GO:0016020">
    <property type="term" value="C:membrane"/>
    <property type="evidence" value="ECO:0007669"/>
    <property type="project" value="UniProtKB-SubCell"/>
</dbReference>
<feature type="transmembrane region" description="Helical" evidence="9">
    <location>
        <begin position="83"/>
        <end position="103"/>
    </location>
</feature>
<dbReference type="ExpressionAtlas" id="A0A1D6EBE3">
    <property type="expression patterns" value="baseline and differential"/>
</dbReference>
<proteinExistence type="inferred from homology"/>
<dbReference type="eggNOG" id="KOG4711">
    <property type="taxonomic scope" value="Eukaryota"/>
</dbReference>
<dbReference type="OMA" id="NIQVSCT"/>
<evidence type="ECO:0000256" key="6">
    <source>
        <dbReference type="ARBA" id="ARBA00023065"/>
    </source>
</evidence>
<dbReference type="OrthoDB" id="68611at2759"/>
<feature type="transmembrane region" description="Helical" evidence="9">
    <location>
        <begin position="115"/>
        <end position="135"/>
    </location>
</feature>
<feature type="transmembrane region" description="Helical" evidence="9">
    <location>
        <begin position="167"/>
        <end position="187"/>
    </location>
</feature>
<evidence type="ECO:0000256" key="4">
    <source>
        <dbReference type="ARBA" id="ARBA00022692"/>
    </source>
</evidence>
<feature type="transmembrane region" description="Helical" evidence="9">
    <location>
        <begin position="199"/>
        <end position="221"/>
    </location>
</feature>
<evidence type="ECO:0000256" key="3">
    <source>
        <dbReference type="ARBA" id="ARBA00022448"/>
    </source>
</evidence>
<organism evidence="10">
    <name type="scientific">Zea mays</name>
    <name type="common">Maize</name>
    <dbReference type="NCBI Taxonomy" id="4577"/>
    <lineage>
        <taxon>Eukaryota</taxon>
        <taxon>Viridiplantae</taxon>
        <taxon>Streptophyta</taxon>
        <taxon>Embryophyta</taxon>
        <taxon>Tracheophyta</taxon>
        <taxon>Spermatophyta</taxon>
        <taxon>Magnoliopsida</taxon>
        <taxon>Liliopsida</taxon>
        <taxon>Poales</taxon>
        <taxon>Poaceae</taxon>
        <taxon>PACMAD clade</taxon>
        <taxon>Panicoideae</taxon>
        <taxon>Andropogonodae</taxon>
        <taxon>Andropogoneae</taxon>
        <taxon>Tripsacinae</taxon>
        <taxon>Zea</taxon>
    </lineage>
</organism>
<keyword evidence="6" id="KW-0406">Ion transport</keyword>
<dbReference type="AlphaFoldDB" id="A0A1D6EBE3"/>
<feature type="transmembrane region" description="Helical" evidence="9">
    <location>
        <begin position="58"/>
        <end position="77"/>
    </location>
</feature>
<evidence type="ECO:0000256" key="2">
    <source>
        <dbReference type="ARBA" id="ARBA00007079"/>
    </source>
</evidence>